<organism evidence="1 2">
    <name type="scientific">Protopolystoma xenopodis</name>
    <dbReference type="NCBI Taxonomy" id="117903"/>
    <lineage>
        <taxon>Eukaryota</taxon>
        <taxon>Metazoa</taxon>
        <taxon>Spiralia</taxon>
        <taxon>Lophotrochozoa</taxon>
        <taxon>Platyhelminthes</taxon>
        <taxon>Monogenea</taxon>
        <taxon>Polyopisthocotylea</taxon>
        <taxon>Polystomatidea</taxon>
        <taxon>Polystomatidae</taxon>
        <taxon>Protopolystoma</taxon>
    </lineage>
</organism>
<accession>A0A3S5CSR5</accession>
<evidence type="ECO:0000313" key="1">
    <source>
        <dbReference type="EMBL" id="VEL33580.1"/>
    </source>
</evidence>
<comment type="caution">
    <text evidence="1">The sequence shown here is derived from an EMBL/GenBank/DDBJ whole genome shotgun (WGS) entry which is preliminary data.</text>
</comment>
<gene>
    <name evidence="1" type="ORF">PXEA_LOCUS27020</name>
</gene>
<keyword evidence="2" id="KW-1185">Reference proteome</keyword>
<reference evidence="1" key="1">
    <citation type="submission" date="2018-11" db="EMBL/GenBank/DDBJ databases">
        <authorList>
            <consortium name="Pathogen Informatics"/>
        </authorList>
    </citation>
    <scope>NUCLEOTIDE SEQUENCE</scope>
</reference>
<dbReference type="AlphaFoldDB" id="A0A3S5CSR5"/>
<dbReference type="Proteomes" id="UP000784294">
    <property type="component" value="Unassembled WGS sequence"/>
</dbReference>
<evidence type="ECO:0000313" key="2">
    <source>
        <dbReference type="Proteomes" id="UP000784294"/>
    </source>
</evidence>
<dbReference type="EMBL" id="CAAALY010246031">
    <property type="protein sequence ID" value="VEL33580.1"/>
    <property type="molecule type" value="Genomic_DNA"/>
</dbReference>
<name>A0A3S5CSR5_9PLAT</name>
<proteinExistence type="predicted"/>
<sequence length="115" mass="12827">MWIRGGLNDRRGRRLVKSVFTAVFAPSLDNMLLATACARLYRVRFQDHCLLVTVRGSAGFILSDGFRLRTTSRPTNAVFHQATTASAWIEQELGVAFDESGRKEGGKYVISKSVF</sequence>
<protein>
    <submittedName>
        <fullName evidence="1">Uncharacterized protein</fullName>
    </submittedName>
</protein>